<name>A0A1Z4MUV3_9CYAN</name>
<keyword evidence="2" id="KW-1185">Reference proteome</keyword>
<organism evidence="1 2">
    <name type="scientific">Tolypothrix tenuis PCC 7101</name>
    <dbReference type="NCBI Taxonomy" id="231146"/>
    <lineage>
        <taxon>Bacteria</taxon>
        <taxon>Bacillati</taxon>
        <taxon>Cyanobacteriota</taxon>
        <taxon>Cyanophyceae</taxon>
        <taxon>Nostocales</taxon>
        <taxon>Tolypothrichaceae</taxon>
        <taxon>Tolypothrix</taxon>
    </lineage>
</organism>
<reference evidence="1 2" key="1">
    <citation type="submission" date="2017-06" db="EMBL/GenBank/DDBJ databases">
        <title>Genome sequencing of cyanobaciteial culture collection at National Institute for Environmental Studies (NIES).</title>
        <authorList>
            <person name="Hirose Y."/>
            <person name="Shimura Y."/>
            <person name="Fujisawa T."/>
            <person name="Nakamura Y."/>
            <person name="Kawachi M."/>
        </authorList>
    </citation>
    <scope>NUCLEOTIDE SEQUENCE [LARGE SCALE GENOMIC DNA]</scope>
    <source>
        <strain evidence="1 2">NIES-37</strain>
    </source>
</reference>
<dbReference type="EMBL" id="AP018248">
    <property type="protein sequence ID" value="BAY97258.1"/>
    <property type="molecule type" value="Genomic_DNA"/>
</dbReference>
<keyword evidence="1" id="KW-0238">DNA-binding</keyword>
<proteinExistence type="predicted"/>
<dbReference type="AlphaFoldDB" id="A0A1Z4MUV3"/>
<dbReference type="Proteomes" id="UP000218785">
    <property type="component" value="Chromosome"/>
</dbReference>
<dbReference type="GO" id="GO:0003677">
    <property type="term" value="F:DNA binding"/>
    <property type="evidence" value="ECO:0007669"/>
    <property type="project" value="UniProtKB-KW"/>
</dbReference>
<gene>
    <name evidence="1" type="ORF">NIES37_11960</name>
</gene>
<evidence type="ECO:0000313" key="1">
    <source>
        <dbReference type="EMBL" id="BAY97258.1"/>
    </source>
</evidence>
<dbReference type="KEGG" id="ttq:NIES37_11960"/>
<accession>A0A1Z4MUV3</accession>
<sequence length="33" mass="3794">MHNFIQGKRGAIEPTPPSKTCITIRLDDELKQR</sequence>
<evidence type="ECO:0000313" key="2">
    <source>
        <dbReference type="Proteomes" id="UP000218785"/>
    </source>
</evidence>
<protein>
    <submittedName>
        <fullName evidence="1">CopG domain protein DNA-binding domain protein</fullName>
    </submittedName>
</protein>